<dbReference type="PANTHER" id="PTHR44196">
    <property type="entry name" value="DEHYDROGENASE/REDUCTASE SDR FAMILY MEMBER 7B"/>
    <property type="match status" value="1"/>
</dbReference>
<keyword evidence="2" id="KW-0560">Oxidoreductase</keyword>
<protein>
    <submittedName>
        <fullName evidence="4">Short-chain dehydrogenase</fullName>
    </submittedName>
</protein>
<dbReference type="PANTHER" id="PTHR44196:SF2">
    <property type="entry name" value="SHORT-CHAIN DEHYDROGENASE-RELATED"/>
    <property type="match status" value="1"/>
</dbReference>
<proteinExistence type="inferred from homology"/>
<dbReference type="GO" id="GO:0016020">
    <property type="term" value="C:membrane"/>
    <property type="evidence" value="ECO:0007669"/>
    <property type="project" value="TreeGrafter"/>
</dbReference>
<organism evidence="4 5">
    <name type="scientific">Phormidium tenue NIES-30</name>
    <dbReference type="NCBI Taxonomy" id="549789"/>
    <lineage>
        <taxon>Bacteria</taxon>
        <taxon>Bacillati</taxon>
        <taxon>Cyanobacteriota</taxon>
        <taxon>Cyanophyceae</taxon>
        <taxon>Oscillatoriophycideae</taxon>
        <taxon>Oscillatoriales</taxon>
        <taxon>Oscillatoriaceae</taxon>
        <taxon>Phormidium</taxon>
    </lineage>
</organism>
<dbReference type="RefSeq" id="WP_073608121.1">
    <property type="nucleotide sequence ID" value="NZ_MRCG01000005.1"/>
</dbReference>
<dbReference type="Gene3D" id="3.40.50.720">
    <property type="entry name" value="NAD(P)-binding Rossmann-like Domain"/>
    <property type="match status" value="1"/>
</dbReference>
<dbReference type="InterPro" id="IPR036291">
    <property type="entry name" value="NAD(P)-bd_dom_sf"/>
</dbReference>
<dbReference type="Pfam" id="PF00106">
    <property type="entry name" value="adh_short"/>
    <property type="match status" value="1"/>
</dbReference>
<keyword evidence="5" id="KW-1185">Reference proteome</keyword>
<comment type="caution">
    <text evidence="4">The sequence shown here is derived from an EMBL/GenBank/DDBJ whole genome shotgun (WGS) entry which is preliminary data.</text>
</comment>
<dbReference type="AlphaFoldDB" id="A0A1U7J713"/>
<gene>
    <name evidence="4" type="ORF">NIES30_09210</name>
</gene>
<dbReference type="EMBL" id="MRCG01000005">
    <property type="protein sequence ID" value="OKH48709.1"/>
    <property type="molecule type" value="Genomic_DNA"/>
</dbReference>
<evidence type="ECO:0000256" key="3">
    <source>
        <dbReference type="RuleBase" id="RU000363"/>
    </source>
</evidence>
<name>A0A1U7J713_9CYAN</name>
<dbReference type="STRING" id="549789.NIES30_09210"/>
<accession>A0A1U7J713</accession>
<dbReference type="PRINTS" id="PR00081">
    <property type="entry name" value="GDHRDH"/>
</dbReference>
<evidence type="ECO:0000313" key="4">
    <source>
        <dbReference type="EMBL" id="OKH48709.1"/>
    </source>
</evidence>
<evidence type="ECO:0000313" key="5">
    <source>
        <dbReference type="Proteomes" id="UP000185557"/>
    </source>
</evidence>
<dbReference type="PRINTS" id="PR00080">
    <property type="entry name" value="SDRFAMILY"/>
</dbReference>
<sequence length="259" mass="28252">MAKPILITGASSGIGYELAKVCAAHRHDLVLVARREEPLLELKDELQKAYGVLVLTYRGDLTDANTRYQFYEWTQFKGITPYALVNNAGFGSLTAFAEADWDKQNAMLQLNIVALTHLTRLYLPAMIAQGQGRILNVASTAAFLPGPYMAVYYASKAYVLSFTDAIATELEGTGVTATTLCPGPTQSEFQARAEIKDAKLFESKTLPTSAAVAAYAYTAMEKGQRIAVHGTTNKVLSLVTRLLPRQKLANITKELQKPA</sequence>
<dbReference type="OrthoDB" id="9808814at2"/>
<dbReference type="InterPro" id="IPR002347">
    <property type="entry name" value="SDR_fam"/>
</dbReference>
<evidence type="ECO:0000256" key="2">
    <source>
        <dbReference type="ARBA" id="ARBA00023002"/>
    </source>
</evidence>
<evidence type="ECO:0000256" key="1">
    <source>
        <dbReference type="ARBA" id="ARBA00006484"/>
    </source>
</evidence>
<comment type="similarity">
    <text evidence="1 3">Belongs to the short-chain dehydrogenases/reductases (SDR) family.</text>
</comment>
<dbReference type="CDD" id="cd05233">
    <property type="entry name" value="SDR_c"/>
    <property type="match status" value="1"/>
</dbReference>
<dbReference type="SUPFAM" id="SSF51735">
    <property type="entry name" value="NAD(P)-binding Rossmann-fold domains"/>
    <property type="match status" value="1"/>
</dbReference>
<dbReference type="Proteomes" id="UP000185557">
    <property type="component" value="Unassembled WGS sequence"/>
</dbReference>
<reference evidence="4 5" key="1">
    <citation type="submission" date="2016-11" db="EMBL/GenBank/DDBJ databases">
        <title>Draft Genome Sequences of Nine Cyanobacterial Strains from Diverse Habitats.</title>
        <authorList>
            <person name="Zhu T."/>
            <person name="Hou S."/>
            <person name="Lu X."/>
            <person name="Hess W.R."/>
        </authorList>
    </citation>
    <scope>NUCLEOTIDE SEQUENCE [LARGE SCALE GENOMIC DNA]</scope>
    <source>
        <strain evidence="4 5">NIES-30</strain>
    </source>
</reference>
<dbReference type="PIRSF" id="PIRSF000126">
    <property type="entry name" value="11-beta-HSD1"/>
    <property type="match status" value="1"/>
</dbReference>
<dbReference type="GO" id="GO:0016491">
    <property type="term" value="F:oxidoreductase activity"/>
    <property type="evidence" value="ECO:0007669"/>
    <property type="project" value="UniProtKB-KW"/>
</dbReference>